<organism evidence="14 15">
    <name type="scientific">Escherichia coli</name>
    <dbReference type="NCBI Taxonomy" id="562"/>
    <lineage>
        <taxon>Bacteria</taxon>
        <taxon>Pseudomonadati</taxon>
        <taxon>Pseudomonadota</taxon>
        <taxon>Gammaproteobacteria</taxon>
        <taxon>Enterobacterales</taxon>
        <taxon>Enterobacteriaceae</taxon>
        <taxon>Escherichia</taxon>
    </lineage>
</organism>
<keyword evidence="5" id="KW-1003">Cell membrane</keyword>
<evidence type="ECO:0000256" key="13">
    <source>
        <dbReference type="ARBA" id="ARBA00047594"/>
    </source>
</evidence>
<accession>A0A376Y3N3</accession>
<evidence type="ECO:0000313" key="15">
    <source>
        <dbReference type="Proteomes" id="UP000254785"/>
    </source>
</evidence>
<gene>
    <name evidence="14" type="primary">uppP_1</name>
    <name evidence="14" type="ORF">NCTC9117_01067</name>
</gene>
<keyword evidence="6" id="KW-0812">Transmembrane</keyword>
<dbReference type="InterPro" id="IPR003824">
    <property type="entry name" value="UppP"/>
</dbReference>
<comment type="catalytic activity">
    <reaction evidence="13">
        <text>di-trans,octa-cis-undecaprenyl diphosphate + H2O = di-trans,octa-cis-undecaprenyl phosphate + phosphate + H(+)</text>
        <dbReference type="Rhea" id="RHEA:28094"/>
        <dbReference type="ChEBI" id="CHEBI:15377"/>
        <dbReference type="ChEBI" id="CHEBI:15378"/>
        <dbReference type="ChEBI" id="CHEBI:43474"/>
        <dbReference type="ChEBI" id="CHEBI:58405"/>
        <dbReference type="ChEBI" id="CHEBI:60392"/>
        <dbReference type="EC" id="3.6.1.27"/>
    </reaction>
</comment>
<evidence type="ECO:0000256" key="3">
    <source>
        <dbReference type="ARBA" id="ARBA00012374"/>
    </source>
</evidence>
<comment type="similarity">
    <text evidence="2">Belongs to the UppP family.</text>
</comment>
<evidence type="ECO:0000256" key="4">
    <source>
        <dbReference type="ARBA" id="ARBA00021581"/>
    </source>
</evidence>
<evidence type="ECO:0000313" key="14">
    <source>
        <dbReference type="EMBL" id="STJ78528.1"/>
    </source>
</evidence>
<name>A0A376Y3N3_ECOLX</name>
<dbReference type="PANTHER" id="PTHR30622:SF3">
    <property type="entry name" value="UNDECAPRENYL-DIPHOSPHATASE"/>
    <property type="match status" value="1"/>
</dbReference>
<proteinExistence type="inferred from homology"/>
<evidence type="ECO:0000256" key="9">
    <source>
        <dbReference type="ARBA" id="ARBA00023136"/>
    </source>
</evidence>
<evidence type="ECO:0000256" key="8">
    <source>
        <dbReference type="ARBA" id="ARBA00022989"/>
    </source>
</evidence>
<dbReference type="GO" id="GO:0046677">
    <property type="term" value="P:response to antibiotic"/>
    <property type="evidence" value="ECO:0007669"/>
    <property type="project" value="UniProtKB-KW"/>
</dbReference>
<keyword evidence="10" id="KW-0046">Antibiotic resistance</keyword>
<keyword evidence="9" id="KW-0472">Membrane</keyword>
<sequence>MSDMHSLLIAAILGVVEGLTEFLPVSSTGHMIIVGHLLGFEGDTGENL</sequence>
<evidence type="ECO:0000256" key="5">
    <source>
        <dbReference type="ARBA" id="ARBA00022475"/>
    </source>
</evidence>
<evidence type="ECO:0000256" key="1">
    <source>
        <dbReference type="ARBA" id="ARBA00004651"/>
    </source>
</evidence>
<protein>
    <recommendedName>
        <fullName evidence="4">Undecaprenyl-diphosphatase</fullName>
        <ecNumber evidence="3">3.6.1.27</ecNumber>
    </recommendedName>
    <alternativeName>
        <fullName evidence="12">Bacitracin resistance protein</fullName>
    </alternativeName>
    <alternativeName>
        <fullName evidence="11">Undecaprenyl pyrophosphate phosphatase</fullName>
    </alternativeName>
</protein>
<evidence type="ECO:0000256" key="11">
    <source>
        <dbReference type="ARBA" id="ARBA00032707"/>
    </source>
</evidence>
<evidence type="ECO:0000256" key="2">
    <source>
        <dbReference type="ARBA" id="ARBA00010621"/>
    </source>
</evidence>
<dbReference type="Pfam" id="PF02673">
    <property type="entry name" value="BacA"/>
    <property type="match status" value="1"/>
</dbReference>
<evidence type="ECO:0000256" key="10">
    <source>
        <dbReference type="ARBA" id="ARBA00023251"/>
    </source>
</evidence>
<dbReference type="AlphaFoldDB" id="A0A376Y3N3"/>
<dbReference type="EMBL" id="UGDC01000003">
    <property type="protein sequence ID" value="STJ78528.1"/>
    <property type="molecule type" value="Genomic_DNA"/>
</dbReference>
<evidence type="ECO:0000256" key="12">
    <source>
        <dbReference type="ARBA" id="ARBA00032932"/>
    </source>
</evidence>
<dbReference type="GO" id="GO:0005886">
    <property type="term" value="C:plasma membrane"/>
    <property type="evidence" value="ECO:0007669"/>
    <property type="project" value="UniProtKB-SubCell"/>
</dbReference>
<keyword evidence="8" id="KW-1133">Transmembrane helix</keyword>
<evidence type="ECO:0000256" key="7">
    <source>
        <dbReference type="ARBA" id="ARBA00022801"/>
    </source>
</evidence>
<dbReference type="PANTHER" id="PTHR30622">
    <property type="entry name" value="UNDECAPRENYL-DIPHOSPHATASE"/>
    <property type="match status" value="1"/>
</dbReference>
<reference evidence="14 15" key="1">
    <citation type="submission" date="2018-06" db="EMBL/GenBank/DDBJ databases">
        <authorList>
            <consortium name="Pathogen Informatics"/>
            <person name="Doyle S."/>
        </authorList>
    </citation>
    <scope>NUCLEOTIDE SEQUENCE [LARGE SCALE GENOMIC DNA]</scope>
    <source>
        <strain evidence="14 15">NCTC9117</strain>
    </source>
</reference>
<keyword evidence="7 14" id="KW-0378">Hydrolase</keyword>
<dbReference type="EC" id="3.6.1.27" evidence="3"/>
<comment type="subcellular location">
    <subcellularLocation>
        <location evidence="1">Cell membrane</location>
        <topology evidence="1">Multi-pass membrane protein</topology>
    </subcellularLocation>
</comment>
<evidence type="ECO:0000256" key="6">
    <source>
        <dbReference type="ARBA" id="ARBA00022692"/>
    </source>
</evidence>
<dbReference type="GO" id="GO:0050380">
    <property type="term" value="F:undecaprenyl-diphosphatase activity"/>
    <property type="evidence" value="ECO:0007669"/>
    <property type="project" value="UniProtKB-EC"/>
</dbReference>
<dbReference type="Proteomes" id="UP000254785">
    <property type="component" value="Unassembled WGS sequence"/>
</dbReference>